<dbReference type="EMBL" id="BLAH01000053">
    <property type="protein sequence ID" value="GES36240.1"/>
    <property type="molecule type" value="Genomic_DNA"/>
</dbReference>
<accession>A0ABQ0YI83</accession>
<comment type="caution">
    <text evidence="1">The sequence shown here is derived from an EMBL/GenBank/DDBJ whole genome shotgun (WGS) entry which is preliminary data.</text>
</comment>
<proteinExistence type="predicted"/>
<organism evidence="1 2">
    <name type="scientific">Rhodococcus aetherivorans</name>
    <dbReference type="NCBI Taxonomy" id="191292"/>
    <lineage>
        <taxon>Bacteria</taxon>
        <taxon>Bacillati</taxon>
        <taxon>Actinomycetota</taxon>
        <taxon>Actinomycetes</taxon>
        <taxon>Mycobacteriales</taxon>
        <taxon>Nocardiaceae</taxon>
        <taxon>Rhodococcus</taxon>
    </lineage>
</organism>
<gene>
    <name evidence="1" type="ORF">RAJCM14343_1491</name>
</gene>
<reference evidence="1 2" key="1">
    <citation type="journal article" date="2018" name="Biodegradation">
        <title>1,4-Dioxane degradation characteristics of Rhodococcus aetherivorans JCM 14343.</title>
        <authorList>
            <person name="Inoue D."/>
            <person name="Tsunoda T."/>
            <person name="Yamamoto N."/>
            <person name="Ike M."/>
            <person name="Sei K."/>
        </authorList>
    </citation>
    <scope>NUCLEOTIDE SEQUENCE [LARGE SCALE GENOMIC DNA]</scope>
    <source>
        <strain evidence="1 2">JCM 14343</strain>
    </source>
</reference>
<protein>
    <submittedName>
        <fullName evidence="1">Uncharacterized protein</fullName>
    </submittedName>
</protein>
<sequence length="553" mass="58659">MMGGFTPSAAGAAGLDARKRVNYQLGLVLGEDEFRQDQFHHRERDHHATRALHGYGTVSGLAVGYDHANRRLHVRPGLAVDPAGRLICVPVEYCASLTDWLRDHADSDEVSGGLPATLTVYVVLCWTECPTDDVPIPADSCLSAEHSRAASRLKDSFELRLRTQPPPPVGEVAPGSLDGLDVLISELRGMLDVSGGSPPDTDGVAALLRDWAVDRRPEVVAGEACLPAPDETCVLLARVDLDTAVGLGGVDVAAATIDDAERPILVSTRLLQEALIAGGDQGGIGHSHSLSGLDDVNLGVGPAAGDELVFDGVSWVPGNLGGGGVADHGALAGLGNDDHPQYLLTDGSRPLSGDLSAGNNRLTDLPAATAAGQPIVFGQDAGGDLVQQYPDLELAAIQNTPVTARAPAERHVLLVRNGQWVAGRPSIVPLATIRRAMNQRYIVWFNLDAPANQAEIDHDSVEGSLVVQRETDVDPFLDPATTGRPSRLSRNVYVVQVRNDRTTLRFTFDLNRLRLTGGGGGTVLDWANHNGIWFTGQVDDLVTVFVFGSDPQL</sequence>
<dbReference type="Proteomes" id="UP000325466">
    <property type="component" value="Unassembled WGS sequence"/>
</dbReference>
<keyword evidence="2" id="KW-1185">Reference proteome</keyword>
<name>A0ABQ0YI83_9NOCA</name>
<evidence type="ECO:0000313" key="1">
    <source>
        <dbReference type="EMBL" id="GES36240.1"/>
    </source>
</evidence>
<evidence type="ECO:0000313" key="2">
    <source>
        <dbReference type="Proteomes" id="UP000325466"/>
    </source>
</evidence>